<dbReference type="InterPro" id="IPR013785">
    <property type="entry name" value="Aldolase_TIM"/>
</dbReference>
<dbReference type="PIRSF" id="PIRSF004869">
    <property type="entry name" value="PflX_prd"/>
    <property type="match status" value="1"/>
</dbReference>
<evidence type="ECO:0000256" key="5">
    <source>
        <dbReference type="ARBA" id="ARBA00023014"/>
    </source>
</evidence>
<evidence type="ECO:0000256" key="2">
    <source>
        <dbReference type="ARBA" id="ARBA00022691"/>
    </source>
</evidence>
<evidence type="ECO:0000256" key="1">
    <source>
        <dbReference type="ARBA" id="ARBA00022485"/>
    </source>
</evidence>
<protein>
    <submittedName>
        <fullName evidence="8">Radical SAM domain protein</fullName>
    </submittedName>
</protein>
<evidence type="ECO:0000256" key="3">
    <source>
        <dbReference type="ARBA" id="ARBA00022723"/>
    </source>
</evidence>
<sequence>MMFTRKSRKFEKNDARCAVCGGDMSGVGSGIEVCPDCVRRRWKDCRPRLEAIHAGSREVFNLPLRAPGDPGGFACDLCYRRCRIGREDTGYCGIRSGSSASIHNDGRTHARLSFYYDPLPTNCVADWVCPGGTGAGYPEFANDRCTEVGYYNLAVFFEACNFNCLYCQNWSFKKTAGTRRAWHSVNSLTGAVTDRTSCICFFGGDPTPQLPYALLVSEAARRERPGGILRICWETNGSMDPSWLEPMARISMETGGCVKVDLKAWNPRIHRALCGCDNRRVLENFARLAEWVPLRPDPPLLIASTVMVPGYVEEEEVAGLASFIARLNPDIPYALLAFAPQFFMEDFPCTSRAQADACMAAARRAGLRRVRLGNVHFVH</sequence>
<keyword evidence="3 6" id="KW-0479">Metal-binding</keyword>
<dbReference type="HOGENOM" id="CLU_044176_0_0_7"/>
<keyword evidence="1" id="KW-0004">4Fe-4S</keyword>
<dbReference type="STRING" id="335543.Sfum_4016"/>
<dbReference type="AlphaFoldDB" id="A0LQI0"/>
<dbReference type="SUPFAM" id="SSF102114">
    <property type="entry name" value="Radical SAM enzymes"/>
    <property type="match status" value="1"/>
</dbReference>
<dbReference type="Pfam" id="PF04055">
    <property type="entry name" value="Radical_SAM"/>
    <property type="match status" value="1"/>
</dbReference>
<gene>
    <name evidence="8" type="ordered locus">Sfum_4016</name>
</gene>
<evidence type="ECO:0000256" key="6">
    <source>
        <dbReference type="PIRSR" id="PIRSR004869-50"/>
    </source>
</evidence>
<dbReference type="RefSeq" id="WP_011700795.1">
    <property type="nucleotide sequence ID" value="NC_008554.1"/>
</dbReference>
<dbReference type="GO" id="GO:0051539">
    <property type="term" value="F:4 iron, 4 sulfur cluster binding"/>
    <property type="evidence" value="ECO:0007669"/>
    <property type="project" value="UniProtKB-KW"/>
</dbReference>
<proteinExistence type="predicted"/>
<dbReference type="GO" id="GO:0046872">
    <property type="term" value="F:metal ion binding"/>
    <property type="evidence" value="ECO:0007669"/>
    <property type="project" value="UniProtKB-KW"/>
</dbReference>
<keyword evidence="5 6" id="KW-0411">Iron-sulfur</keyword>
<dbReference type="InterPro" id="IPR058240">
    <property type="entry name" value="rSAM_sf"/>
</dbReference>
<dbReference type="PANTHER" id="PTHR30352:SF22">
    <property type="entry name" value="PYRUVATE FORMATE-LYASE ACTIVATING ENZYME HOMOLOG"/>
    <property type="match status" value="1"/>
</dbReference>
<dbReference type="Proteomes" id="UP000001784">
    <property type="component" value="Chromosome"/>
</dbReference>
<keyword evidence="4 6" id="KW-0408">Iron</keyword>
<feature type="binding site" evidence="6">
    <location>
        <position position="160"/>
    </location>
    <ligand>
        <name>[4Fe-4S] cluster</name>
        <dbReference type="ChEBI" id="CHEBI:49883"/>
        <note>4Fe-4S-S-AdoMet</note>
    </ligand>
</feature>
<evidence type="ECO:0000256" key="4">
    <source>
        <dbReference type="ARBA" id="ARBA00023004"/>
    </source>
</evidence>
<evidence type="ECO:0000313" key="8">
    <source>
        <dbReference type="EMBL" id="ABK19682.1"/>
    </source>
</evidence>
<dbReference type="EMBL" id="CP000478">
    <property type="protein sequence ID" value="ABK19682.1"/>
    <property type="molecule type" value="Genomic_DNA"/>
</dbReference>
<dbReference type="InterPro" id="IPR007197">
    <property type="entry name" value="rSAM"/>
</dbReference>
<dbReference type="GO" id="GO:0003824">
    <property type="term" value="F:catalytic activity"/>
    <property type="evidence" value="ECO:0007669"/>
    <property type="project" value="InterPro"/>
</dbReference>
<dbReference type="SFLD" id="SFLDS00029">
    <property type="entry name" value="Radical_SAM"/>
    <property type="match status" value="1"/>
</dbReference>
<accession>A0LQI0</accession>
<evidence type="ECO:0000259" key="7">
    <source>
        <dbReference type="PROSITE" id="PS51918"/>
    </source>
</evidence>
<keyword evidence="2 6" id="KW-0949">S-adenosyl-L-methionine</keyword>
<dbReference type="eggNOG" id="COG1180">
    <property type="taxonomic scope" value="Bacteria"/>
</dbReference>
<dbReference type="KEGG" id="sfu:Sfum_4016"/>
<dbReference type="CDD" id="cd01335">
    <property type="entry name" value="Radical_SAM"/>
    <property type="match status" value="1"/>
</dbReference>
<dbReference type="Gene3D" id="3.20.20.70">
    <property type="entry name" value="Aldolase class I"/>
    <property type="match status" value="1"/>
</dbReference>
<feature type="domain" description="Radical SAM core" evidence="7">
    <location>
        <begin position="146"/>
        <end position="368"/>
    </location>
</feature>
<comment type="cofactor">
    <cofactor evidence="6">
        <name>[4Fe-4S] cluster</name>
        <dbReference type="ChEBI" id="CHEBI:49883"/>
    </cofactor>
    <text evidence="6">Binds 1 [4Fe-4S] cluster. The cluster is coordinated with 3 cysteines and an exchangeable S-adenosyl-L-methionine.</text>
</comment>
<feature type="binding site" evidence="6">
    <location>
        <position position="164"/>
    </location>
    <ligand>
        <name>[4Fe-4S] cluster</name>
        <dbReference type="ChEBI" id="CHEBI:49883"/>
        <note>4Fe-4S-S-AdoMet</note>
    </ligand>
</feature>
<reference evidence="8 9" key="1">
    <citation type="submission" date="2006-10" db="EMBL/GenBank/DDBJ databases">
        <title>Complete sequence of Syntrophobacter fumaroxidans MPOB.</title>
        <authorList>
            <consortium name="US DOE Joint Genome Institute"/>
            <person name="Copeland A."/>
            <person name="Lucas S."/>
            <person name="Lapidus A."/>
            <person name="Barry K."/>
            <person name="Detter J.C."/>
            <person name="Glavina del Rio T."/>
            <person name="Hammon N."/>
            <person name="Israni S."/>
            <person name="Pitluck S."/>
            <person name="Goltsman E.G."/>
            <person name="Martinez M."/>
            <person name="Schmutz J."/>
            <person name="Larimer F."/>
            <person name="Land M."/>
            <person name="Hauser L."/>
            <person name="Kyrpides N."/>
            <person name="Kim E."/>
            <person name="Boone D.R."/>
            <person name="Brockman F."/>
            <person name="Culley D."/>
            <person name="Ferry J."/>
            <person name="Gunsalus R."/>
            <person name="McInerney M.J."/>
            <person name="Morrison M."/>
            <person name="Plugge C."/>
            <person name="Rohlin L."/>
            <person name="Scholten J."/>
            <person name="Sieber J."/>
            <person name="Stams A.J.M."/>
            <person name="Worm P."/>
            <person name="Henstra A.M."/>
            <person name="Richardson P."/>
        </authorList>
    </citation>
    <scope>NUCLEOTIDE SEQUENCE [LARGE SCALE GENOMIC DNA]</scope>
    <source>
        <strain evidence="9">DSM 10017 / MPOB</strain>
    </source>
</reference>
<dbReference type="InterPro" id="IPR034457">
    <property type="entry name" value="Organic_radical-activating"/>
</dbReference>
<organism evidence="8 9">
    <name type="scientific">Syntrophobacter fumaroxidans (strain DSM 10017 / MPOB)</name>
    <dbReference type="NCBI Taxonomy" id="335543"/>
    <lineage>
        <taxon>Bacteria</taxon>
        <taxon>Pseudomonadati</taxon>
        <taxon>Thermodesulfobacteriota</taxon>
        <taxon>Syntrophobacteria</taxon>
        <taxon>Syntrophobacterales</taxon>
        <taxon>Syntrophobacteraceae</taxon>
        <taxon>Syntrophobacter</taxon>
    </lineage>
</organism>
<dbReference type="PANTHER" id="PTHR30352">
    <property type="entry name" value="PYRUVATE FORMATE-LYASE-ACTIVATING ENZYME"/>
    <property type="match status" value="1"/>
</dbReference>
<dbReference type="PROSITE" id="PS51918">
    <property type="entry name" value="RADICAL_SAM"/>
    <property type="match status" value="1"/>
</dbReference>
<evidence type="ECO:0000313" key="9">
    <source>
        <dbReference type="Proteomes" id="UP000001784"/>
    </source>
</evidence>
<keyword evidence="9" id="KW-1185">Reference proteome</keyword>
<feature type="binding site" evidence="6">
    <location>
        <position position="167"/>
    </location>
    <ligand>
        <name>[4Fe-4S] cluster</name>
        <dbReference type="ChEBI" id="CHEBI:49883"/>
        <note>4Fe-4S-S-AdoMet</note>
    </ligand>
</feature>
<dbReference type="InParanoid" id="A0LQI0"/>
<dbReference type="InterPro" id="IPR016431">
    <property type="entry name" value="Pyrv-formate_lyase-activ_prd"/>
</dbReference>
<name>A0LQI0_SYNFM</name>